<organism evidence="1 2">
    <name type="scientific">Escherichia coli</name>
    <dbReference type="NCBI Taxonomy" id="562"/>
    <lineage>
        <taxon>Bacteria</taxon>
        <taxon>Pseudomonadati</taxon>
        <taxon>Pseudomonadota</taxon>
        <taxon>Gammaproteobacteria</taxon>
        <taxon>Enterobacterales</taxon>
        <taxon>Enterobacteriaceae</taxon>
        <taxon>Escherichia</taxon>
    </lineage>
</organism>
<dbReference type="EMBL" id="MOKI01000012">
    <property type="protein sequence ID" value="OJR55816.1"/>
    <property type="molecule type" value="Genomic_DNA"/>
</dbReference>
<name>A0A8E2H0H4_ECOLX</name>
<evidence type="ECO:0000313" key="1">
    <source>
        <dbReference type="EMBL" id="OJR55816.1"/>
    </source>
</evidence>
<dbReference type="AlphaFoldDB" id="A0A8E2H0H4"/>
<reference evidence="1 2" key="1">
    <citation type="submission" date="2016-10" db="EMBL/GenBank/DDBJ databases">
        <title>Comprehensive resistome analysis reveals the prevalence of NDM and MCR-1 in Chinese poultry production.</title>
        <authorList>
            <person name="Wang Y."/>
            <person name="Zhang R."/>
            <person name="Li J."/>
            <person name="Wu Z."/>
            <person name="Wenjuan Y."/>
            <person name="Schwarz S."/>
            <person name="Tyrrell J."/>
            <person name="Zheng Y."/>
            <person name="Wang S."/>
            <person name="Shen Z."/>
            <person name="Liu Z."/>
            <person name="Lei L."/>
            <person name="Li M."/>
            <person name="Zhang Q."/>
            <person name="Wu C."/>
            <person name="Zhang Q."/>
            <person name="Wu Y."/>
            <person name="Walsh T."/>
            <person name="Shen J."/>
        </authorList>
    </citation>
    <scope>NUCLEOTIDE SEQUENCE [LARGE SCALE GENOMIC DNA]</scope>
    <source>
        <strain evidence="1 2">570</strain>
    </source>
</reference>
<proteinExistence type="predicted"/>
<protein>
    <submittedName>
        <fullName evidence="1">Transposase</fullName>
    </submittedName>
</protein>
<accession>A0A8E2H0H4</accession>
<gene>
    <name evidence="1" type="ORF">BK383_06610</name>
</gene>
<dbReference type="Pfam" id="PF14690">
    <property type="entry name" value="Zn_ribbon_ISL3"/>
    <property type="match status" value="1"/>
</dbReference>
<sequence>MDERSLYAHIINLTAPWQVKYLSLDENAGSVTVTVGIAKNARLACPTCGKSCSVHDHRHRKWRHLDICQFTTIVEADVPRIMCPEHGCQTLLVPWAGPGRRYTLLFDSFSHG</sequence>
<evidence type="ECO:0000313" key="2">
    <source>
        <dbReference type="Proteomes" id="UP000184277"/>
    </source>
</evidence>
<comment type="caution">
    <text evidence="1">The sequence shown here is derived from an EMBL/GenBank/DDBJ whole genome shotgun (WGS) entry which is preliminary data.</text>
</comment>
<dbReference type="Proteomes" id="UP000184277">
    <property type="component" value="Unassembled WGS sequence"/>
</dbReference>
<dbReference type="InterPro" id="IPR029261">
    <property type="entry name" value="Transposase_Znf"/>
</dbReference>